<dbReference type="Gene3D" id="3.40.50.300">
    <property type="entry name" value="P-loop containing nucleotide triphosphate hydrolases"/>
    <property type="match status" value="1"/>
</dbReference>
<accession>Q9RWB0</accession>
<feature type="region of interest" description="Disordered" evidence="3">
    <location>
        <begin position="1"/>
        <end position="26"/>
    </location>
</feature>
<dbReference type="GO" id="GO:0016887">
    <property type="term" value="F:ATP hydrolysis activity"/>
    <property type="evidence" value="ECO:0000318"/>
    <property type="project" value="GO_Central"/>
</dbReference>
<sequence length="351" mass="38454">MTRSVSHPPYADPFAHPPETSPQELTAQLTPGARFQDVRFENYRPNPEFPSQAQARDQLAEFVRQAGQKASGGGFWPFKRRAPEGRGFYLDGGFGVGKTHLLASAYHAAKGQSGGSGGDVAFMSFQDLMYLIGALGMPQAIETFRNYKLLLIDEFELDDPGNTHMANTFLGGLMPSGVSVVATSNTEPGALGAGRFNAEDFQRQIQGIADRFGPHRIDGPDYRQRGTEPAQPLSEAEFAAWLARQNPQTTALMTHAELNRALLSVHPSRFARVLEQVSGVAVTNLEPMPEQGEALRFVHFVDKVYDLGLSAAFTGVPLNALFDDIYRNGGYAKKYSRALSRLSEMLREARG</sequence>
<proteinExistence type="predicted"/>
<dbReference type="eggNOG" id="COG1485">
    <property type="taxonomic scope" value="Bacteria"/>
</dbReference>
<dbReference type="EMBL" id="AE000513">
    <property type="protein sequence ID" value="AAF10338.1"/>
    <property type="molecule type" value="Genomic_DNA"/>
</dbReference>
<evidence type="ECO:0000256" key="2">
    <source>
        <dbReference type="ARBA" id="ARBA00022840"/>
    </source>
</evidence>
<keyword evidence="1" id="KW-0547">Nucleotide-binding</keyword>
<dbReference type="PANTHER" id="PTHR12169:SF6">
    <property type="entry name" value="AFG1-LIKE ATPASE"/>
    <property type="match status" value="1"/>
</dbReference>
<dbReference type="InterPro" id="IPR005654">
    <property type="entry name" value="ATPase_AFG1-like"/>
</dbReference>
<dbReference type="GeneID" id="69517004"/>
<dbReference type="Proteomes" id="UP000002524">
    <property type="component" value="Chromosome 1"/>
</dbReference>
<dbReference type="InterPro" id="IPR027417">
    <property type="entry name" value="P-loop_NTPase"/>
</dbReference>
<dbReference type="RefSeq" id="WP_010887405.1">
    <property type="nucleotide sequence ID" value="NC_001263.1"/>
</dbReference>
<evidence type="ECO:0008006" key="6">
    <source>
        <dbReference type="Google" id="ProtNLM"/>
    </source>
</evidence>
<keyword evidence="5" id="KW-1185">Reference proteome</keyword>
<dbReference type="STRING" id="243230.DR_0759"/>
<name>Q9RWB0_DEIRA</name>
<dbReference type="PATRIC" id="fig|243230.17.peg.939"/>
<evidence type="ECO:0000256" key="3">
    <source>
        <dbReference type="SAM" id="MobiDB-lite"/>
    </source>
</evidence>
<dbReference type="KEGG" id="dra:DR_0759"/>
<dbReference type="SUPFAM" id="SSF52540">
    <property type="entry name" value="P-loop containing nucleoside triphosphate hydrolases"/>
    <property type="match status" value="1"/>
</dbReference>
<evidence type="ECO:0000313" key="5">
    <source>
        <dbReference type="Proteomes" id="UP000002524"/>
    </source>
</evidence>
<dbReference type="NCBIfam" id="NF040713">
    <property type="entry name" value="ZapE"/>
    <property type="match status" value="1"/>
</dbReference>
<dbReference type="AlphaFoldDB" id="Q9RWB0"/>
<dbReference type="PaxDb" id="243230-DR_0759"/>
<dbReference type="PIR" id="C75479">
    <property type="entry name" value="C75479"/>
</dbReference>
<dbReference type="HOGENOM" id="CLU_008681_4_0_0"/>
<organism evidence="4 5">
    <name type="scientific">Deinococcus radiodurans (strain ATCC 13939 / DSM 20539 / JCM 16871 / CCUG 27074 / LMG 4051 / NBRC 15346 / NCIMB 9279 / VKM B-1422 / R1)</name>
    <dbReference type="NCBI Taxonomy" id="243230"/>
    <lineage>
        <taxon>Bacteria</taxon>
        <taxon>Thermotogati</taxon>
        <taxon>Deinococcota</taxon>
        <taxon>Deinococci</taxon>
        <taxon>Deinococcales</taxon>
        <taxon>Deinococcaceae</taxon>
        <taxon>Deinococcus</taxon>
    </lineage>
</organism>
<dbReference type="EnsemblBacteria" id="AAF10338">
    <property type="protein sequence ID" value="AAF10338"/>
    <property type="gene ID" value="DR_0759"/>
</dbReference>
<keyword evidence="2" id="KW-0067">ATP-binding</keyword>
<dbReference type="PANTHER" id="PTHR12169">
    <property type="entry name" value="ATPASE N2B"/>
    <property type="match status" value="1"/>
</dbReference>
<dbReference type="OrthoDB" id="61127at2"/>
<reference evidence="4 5" key="1">
    <citation type="journal article" date="1999" name="Science">
        <title>Genome sequence of the radioresistant bacterium Deinococcus radiodurans R1.</title>
        <authorList>
            <person name="White O."/>
            <person name="Eisen J.A."/>
            <person name="Heidelberg J.F."/>
            <person name="Hickey E.K."/>
            <person name="Peterson J.D."/>
            <person name="Dodson R.J."/>
            <person name="Haft D.H."/>
            <person name="Gwinn M.L."/>
            <person name="Nelson W.C."/>
            <person name="Richardson D.L."/>
            <person name="Moffat K.S."/>
            <person name="Qin H."/>
            <person name="Jiang L."/>
            <person name="Pamphile W."/>
            <person name="Crosby M."/>
            <person name="Shen M."/>
            <person name="Vamathevan J.J."/>
            <person name="Lam P."/>
            <person name="McDonald L."/>
            <person name="Utterback T."/>
            <person name="Zalewski C."/>
            <person name="Makarova K.S."/>
            <person name="Aravind L."/>
            <person name="Daly M.J."/>
            <person name="Minton K.W."/>
            <person name="Fleischmann R.D."/>
            <person name="Ketchum K.A."/>
            <person name="Nelson K.E."/>
            <person name="Salzberg S."/>
            <person name="Smith H.O."/>
            <person name="Venter J.C."/>
            <person name="Fraser C.M."/>
        </authorList>
    </citation>
    <scope>NUCLEOTIDE SEQUENCE [LARGE SCALE GENOMIC DNA]</scope>
    <source>
        <strain evidence="5">ATCC 13939 / DSM 20539 / JCM 16871 / LMG 4051 / NBRC 15346 / NCIMB 9279 / R1 / VKM B-1422</strain>
    </source>
</reference>
<evidence type="ECO:0000313" key="4">
    <source>
        <dbReference type="EMBL" id="AAF10338.1"/>
    </source>
</evidence>
<dbReference type="InParanoid" id="Q9RWB0"/>
<protein>
    <recommendedName>
        <fullName evidence="6">Cell division protein ZapE</fullName>
    </recommendedName>
</protein>
<dbReference type="GO" id="GO:0005737">
    <property type="term" value="C:cytoplasm"/>
    <property type="evidence" value="ECO:0000318"/>
    <property type="project" value="GO_Central"/>
</dbReference>
<gene>
    <name evidence="4" type="ordered locus">DR_0759</name>
</gene>
<dbReference type="Pfam" id="PF03969">
    <property type="entry name" value="AFG1_ATPase"/>
    <property type="match status" value="2"/>
</dbReference>
<dbReference type="FunFam" id="3.40.50.300:FF:002494">
    <property type="entry name" value="AFG1 family ATPase"/>
    <property type="match status" value="1"/>
</dbReference>
<dbReference type="GO" id="GO:0005524">
    <property type="term" value="F:ATP binding"/>
    <property type="evidence" value="ECO:0007669"/>
    <property type="project" value="UniProtKB-KW"/>
</dbReference>
<evidence type="ECO:0000256" key="1">
    <source>
        <dbReference type="ARBA" id="ARBA00022741"/>
    </source>
</evidence>